<dbReference type="GO" id="GO:0050650">
    <property type="term" value="P:chondroitin sulfate proteoglycan biosynthetic process"/>
    <property type="evidence" value="ECO:0007669"/>
    <property type="project" value="InterPro"/>
</dbReference>
<evidence type="ECO:0000313" key="2">
    <source>
        <dbReference type="Proteomes" id="UP000035681"/>
    </source>
</evidence>
<feature type="transmembrane region" description="Helical" evidence="1">
    <location>
        <begin position="6"/>
        <end position="26"/>
    </location>
</feature>
<evidence type="ECO:0000256" key="1">
    <source>
        <dbReference type="SAM" id="Phobius"/>
    </source>
</evidence>
<dbReference type="PANTHER" id="PTHR22900:SF8">
    <property type="entry name" value="PROTEIN CBG16438"/>
    <property type="match status" value="1"/>
</dbReference>
<keyword evidence="1" id="KW-0812">Transmembrane</keyword>
<keyword evidence="1" id="KW-0472">Membrane</keyword>
<dbReference type="Pfam" id="PF03567">
    <property type="entry name" value="Sulfotransfer_2"/>
    <property type="match status" value="1"/>
</dbReference>
<accession>A0A0K0ED73</accession>
<keyword evidence="2" id="KW-1185">Reference proteome</keyword>
<reference evidence="3" key="1">
    <citation type="submission" date="2015-08" db="UniProtKB">
        <authorList>
            <consortium name="WormBaseParasite"/>
        </authorList>
    </citation>
    <scope>IDENTIFICATION</scope>
</reference>
<dbReference type="WBParaSite" id="SSTP_0000743600.1">
    <property type="protein sequence ID" value="SSTP_0000743600.1"/>
    <property type="gene ID" value="SSTP_0000743600"/>
</dbReference>
<name>A0A0K0ED73_STRER</name>
<dbReference type="PANTHER" id="PTHR22900">
    <property type="entry name" value="PROTEIN CBG14245-RELATED"/>
    <property type="match status" value="1"/>
</dbReference>
<evidence type="ECO:0000313" key="3">
    <source>
        <dbReference type="WBParaSite" id="SSTP_0000743600.1"/>
    </source>
</evidence>
<dbReference type="GO" id="GO:1902884">
    <property type="term" value="P:positive regulation of response to oxidative stress"/>
    <property type="evidence" value="ECO:0007669"/>
    <property type="project" value="InterPro"/>
</dbReference>
<evidence type="ECO:0000313" key="4">
    <source>
        <dbReference type="WBParaSite" id="TCONS_00011013.p1"/>
    </source>
</evidence>
<dbReference type="InterPro" id="IPR007669">
    <property type="entry name" value="Chst-1-like"/>
</dbReference>
<dbReference type="GO" id="GO:0016020">
    <property type="term" value="C:membrane"/>
    <property type="evidence" value="ECO:0007669"/>
    <property type="project" value="InterPro"/>
</dbReference>
<dbReference type="GO" id="GO:0047756">
    <property type="term" value="F:chondroitin 4-sulfotransferase activity"/>
    <property type="evidence" value="ECO:0007669"/>
    <property type="project" value="InterPro"/>
</dbReference>
<dbReference type="WBParaSite" id="TCONS_00011013.p1">
    <property type="protein sequence ID" value="TCONS_00011013.p1"/>
    <property type="gene ID" value="XLOC_004950"/>
</dbReference>
<keyword evidence="1" id="KW-1133">Transmembrane helix</keyword>
<dbReference type="Proteomes" id="UP000035681">
    <property type="component" value="Unplaced"/>
</dbReference>
<organism evidence="3">
    <name type="scientific">Strongyloides stercoralis</name>
    <name type="common">Threadworm</name>
    <dbReference type="NCBI Taxonomy" id="6248"/>
    <lineage>
        <taxon>Eukaryota</taxon>
        <taxon>Metazoa</taxon>
        <taxon>Ecdysozoa</taxon>
        <taxon>Nematoda</taxon>
        <taxon>Chromadorea</taxon>
        <taxon>Rhabditida</taxon>
        <taxon>Tylenchina</taxon>
        <taxon>Panagrolaimomorpha</taxon>
        <taxon>Strongyloidoidea</taxon>
        <taxon>Strongyloididae</taxon>
        <taxon>Strongyloides</taxon>
    </lineage>
</organism>
<protein>
    <submittedName>
        <fullName evidence="3 4">Uncharacterized protein</fullName>
    </submittedName>
</protein>
<sequence length="286" mass="34563">MEHIQNRIHVAIFISVFVIFIYLLTVSQNNKFVRNKLEESSFIPIYFNGILNTRYKIWNDNRIIICSEDILLPELFEIAFGKGKNFEAQDKFIKETFSTLHNKINVLNETWKLYSIIENPLDRFASTFINNCIKKNNKLEENMCYGCMNSPTCVINYLYKNFKKLTILKNHFYNPNEIDKIFMPYYWRCNMHKDYNLFQMFNYTNFTMFNIQLENLFQKKNIEQEKITLLKKKIKEVYANKNNVNKYSQLKSDVIKSIFNDRNALLQFLNIYYTDYQYFNILVPQF</sequence>
<proteinExistence type="predicted"/>
<dbReference type="AlphaFoldDB" id="A0A0K0ED73"/>
<dbReference type="InterPro" id="IPR005331">
    <property type="entry name" value="Sulfotransferase"/>
</dbReference>